<keyword evidence="3" id="KW-0119">Carbohydrate metabolism</keyword>
<dbReference type="SUPFAM" id="SSF75005">
    <property type="entry name" value="Arabinanase/levansucrase/invertase"/>
    <property type="match status" value="1"/>
</dbReference>
<evidence type="ECO:0000313" key="7">
    <source>
        <dbReference type="Proteomes" id="UP001480595"/>
    </source>
</evidence>
<dbReference type="EMBL" id="JAQQWL010000003">
    <property type="protein sequence ID" value="KAK8079290.1"/>
    <property type="molecule type" value="Genomic_DNA"/>
</dbReference>
<evidence type="ECO:0000256" key="5">
    <source>
        <dbReference type="RuleBase" id="RU361187"/>
    </source>
</evidence>
<comment type="similarity">
    <text evidence="1 5">Belongs to the glycosyl hydrolase 43 family.</text>
</comment>
<evidence type="ECO:0000256" key="4">
    <source>
        <dbReference type="ARBA" id="ARBA00023295"/>
    </source>
</evidence>
<reference evidence="6 7" key="1">
    <citation type="submission" date="2023-01" db="EMBL/GenBank/DDBJ databases">
        <title>Analysis of 21 Apiospora genomes using comparative genomics revels a genus with tremendous synthesis potential of carbohydrate active enzymes and secondary metabolites.</title>
        <authorList>
            <person name="Sorensen T."/>
        </authorList>
    </citation>
    <scope>NUCLEOTIDE SEQUENCE [LARGE SCALE GENOMIC DNA]</scope>
    <source>
        <strain evidence="6 7">CBS 135458</strain>
    </source>
</reference>
<keyword evidence="7" id="KW-1185">Reference proteome</keyword>
<sequence>MLPQIVLAALSHTAGLSRQQQTGSVPDYPTAPAGNPFVSGWYADPDTEYYEGPILGLPDRVTYLDAFSSPDLVHWTKHPNILTIQDVKWATEAVWAPAPIARNGKYYLYFGANDIQENEDADGTKVGGIGVAVADRPEGPYVDAIGAPLIGHYYNGAQPIDQDVFIDDDGQAYIYYGGHSHANVAKINEDMISIGDLDDNNSGNGTATRYKEITPENYTEGSQMMKRNGTYYFMWSEGGWGGPDYSVSYAMADSPLGPFERKAKILQQDDAVATGSGHHGVIQVPDTEIYYIVYHRRPLSETDGNHRVLAYDRMYFNDDGTIAPVKMLVHDNFADGNAIGWKMYGDRIDNWTVAGQHLVGGCKDDGLAMLDTNFTDLVMNASVAVSNGTSERSDVGLVFRATNLGGGSGSSGSSFNGTAAAPAGPAVFNGYYAGISAAGYVVLGKYDSNGTMTTLGQASVARLQAATDYTMSVTAIGSGIKVYLGDTNDALITATDSTYTSGANGVAVHAAAGVFGDVSVDKPT</sequence>
<dbReference type="PANTHER" id="PTHR43772:SF2">
    <property type="entry name" value="PUTATIVE (AFU_ORTHOLOGUE AFUA_2G04480)-RELATED"/>
    <property type="match status" value="1"/>
</dbReference>
<organism evidence="6 7">
    <name type="scientific">Apiospora phragmitis</name>
    <dbReference type="NCBI Taxonomy" id="2905665"/>
    <lineage>
        <taxon>Eukaryota</taxon>
        <taxon>Fungi</taxon>
        <taxon>Dikarya</taxon>
        <taxon>Ascomycota</taxon>
        <taxon>Pezizomycotina</taxon>
        <taxon>Sordariomycetes</taxon>
        <taxon>Xylariomycetidae</taxon>
        <taxon>Amphisphaeriales</taxon>
        <taxon>Apiosporaceae</taxon>
        <taxon>Apiospora</taxon>
    </lineage>
</organism>
<dbReference type="InterPro" id="IPR052176">
    <property type="entry name" value="Glycosyl_Hydrlase_43_Enz"/>
</dbReference>
<dbReference type="Gene3D" id="2.115.10.20">
    <property type="entry name" value="Glycosyl hydrolase domain, family 43"/>
    <property type="match status" value="1"/>
</dbReference>
<dbReference type="Pfam" id="PF04616">
    <property type="entry name" value="Glyco_hydro_43"/>
    <property type="match status" value="1"/>
</dbReference>
<name>A0ABR1W713_9PEZI</name>
<evidence type="ECO:0000256" key="2">
    <source>
        <dbReference type="ARBA" id="ARBA00022801"/>
    </source>
</evidence>
<proteinExistence type="inferred from homology"/>
<dbReference type="PANTHER" id="PTHR43772">
    <property type="entry name" value="ENDO-1,4-BETA-XYLANASE"/>
    <property type="match status" value="1"/>
</dbReference>
<dbReference type="CDD" id="cd18827">
    <property type="entry name" value="GH43_XlnD-like"/>
    <property type="match status" value="1"/>
</dbReference>
<protein>
    <submittedName>
        <fullName evidence="6">Glycoside hydrolase family 43 protein</fullName>
    </submittedName>
</protein>
<dbReference type="Gene3D" id="2.60.120.560">
    <property type="entry name" value="Exo-inulinase, domain 1"/>
    <property type="match status" value="1"/>
</dbReference>
<dbReference type="RefSeq" id="XP_066720361.1">
    <property type="nucleotide sequence ID" value="XM_066854506.1"/>
</dbReference>
<evidence type="ECO:0000256" key="3">
    <source>
        <dbReference type="ARBA" id="ARBA00023277"/>
    </source>
</evidence>
<keyword evidence="4 5" id="KW-0326">Glycosidase</keyword>
<evidence type="ECO:0000313" key="6">
    <source>
        <dbReference type="EMBL" id="KAK8079290.1"/>
    </source>
</evidence>
<comment type="caution">
    <text evidence="6">The sequence shown here is derived from an EMBL/GenBank/DDBJ whole genome shotgun (WGS) entry which is preliminary data.</text>
</comment>
<dbReference type="GeneID" id="92087569"/>
<keyword evidence="2 5" id="KW-0378">Hydrolase</keyword>
<dbReference type="InterPro" id="IPR023296">
    <property type="entry name" value="Glyco_hydro_beta-prop_sf"/>
</dbReference>
<dbReference type="Proteomes" id="UP001480595">
    <property type="component" value="Unassembled WGS sequence"/>
</dbReference>
<gene>
    <name evidence="6" type="ORF">PG994_003097</name>
</gene>
<accession>A0ABR1W713</accession>
<evidence type="ECO:0000256" key="1">
    <source>
        <dbReference type="ARBA" id="ARBA00009865"/>
    </source>
</evidence>
<dbReference type="InterPro" id="IPR006710">
    <property type="entry name" value="Glyco_hydro_43"/>
</dbReference>
<dbReference type="GO" id="GO:0016787">
    <property type="term" value="F:hydrolase activity"/>
    <property type="evidence" value="ECO:0007669"/>
    <property type="project" value="UniProtKB-KW"/>
</dbReference>